<proteinExistence type="predicted"/>
<accession>A0A4P7LIA3</accession>
<dbReference type="InterPro" id="IPR014944">
    <property type="entry name" value="Toxin_SymE-like"/>
</dbReference>
<dbReference type="GO" id="GO:0016788">
    <property type="term" value="F:hydrolase activity, acting on ester bonds"/>
    <property type="evidence" value="ECO:0007669"/>
    <property type="project" value="InterPro"/>
</dbReference>
<dbReference type="Pfam" id="PF08845">
    <property type="entry name" value="SymE_toxin"/>
    <property type="match status" value="1"/>
</dbReference>
<evidence type="ECO:0000313" key="2">
    <source>
        <dbReference type="EMBL" id="QBY54309.1"/>
    </source>
</evidence>
<gene>
    <name evidence="2" type="ORF">E0W60_25180</name>
</gene>
<evidence type="ECO:0000259" key="1">
    <source>
        <dbReference type="Pfam" id="PF08845"/>
    </source>
</evidence>
<dbReference type="RefSeq" id="WP_135705955.1">
    <property type="nucleotide sequence ID" value="NZ_CP038635.1"/>
</dbReference>
<name>A0A4P7LIA3_9BURK</name>
<dbReference type="KEGG" id="cox:E0W60_25180"/>
<reference evidence="2 3" key="1">
    <citation type="submission" date="2019-03" db="EMBL/GenBank/DDBJ databases">
        <title>Efficiently degradation of phenoxyalkanoic acid herbicides by Cupriavidus oxalaticus strain X32.</title>
        <authorList>
            <person name="Sheng X."/>
        </authorList>
    </citation>
    <scope>NUCLEOTIDE SEQUENCE [LARGE SCALE GENOMIC DNA]</scope>
    <source>
        <strain evidence="2 3">X32</strain>
    </source>
</reference>
<feature type="domain" description="Toxin SymE-like" evidence="1">
    <location>
        <begin position="29"/>
        <end position="68"/>
    </location>
</feature>
<dbReference type="EMBL" id="CP038635">
    <property type="protein sequence ID" value="QBY54309.1"/>
    <property type="molecule type" value="Genomic_DNA"/>
</dbReference>
<dbReference type="AlphaFoldDB" id="A0A4P7LIA3"/>
<evidence type="ECO:0000313" key="3">
    <source>
        <dbReference type="Proteomes" id="UP000295294"/>
    </source>
</evidence>
<sequence length="71" mass="8199">MKIKSTGTHVRTIKISRTQFPAVPSNSNNFTGLRTIPWIRLRGLWLERAGFSVGQSLKVRVQHKRIVIWVE</sequence>
<dbReference type="GO" id="GO:0005737">
    <property type="term" value="C:cytoplasm"/>
    <property type="evidence" value="ECO:0007669"/>
    <property type="project" value="InterPro"/>
</dbReference>
<protein>
    <submittedName>
        <fullName evidence="2">Type I toxin-antitoxin system SymE family toxin</fullName>
    </submittedName>
</protein>
<organism evidence="2 3">
    <name type="scientific">Cupriavidus oxalaticus</name>
    <dbReference type="NCBI Taxonomy" id="96344"/>
    <lineage>
        <taxon>Bacteria</taxon>
        <taxon>Pseudomonadati</taxon>
        <taxon>Pseudomonadota</taxon>
        <taxon>Betaproteobacteria</taxon>
        <taxon>Burkholderiales</taxon>
        <taxon>Burkholderiaceae</taxon>
        <taxon>Cupriavidus</taxon>
    </lineage>
</organism>
<dbReference type="GO" id="GO:0016070">
    <property type="term" value="P:RNA metabolic process"/>
    <property type="evidence" value="ECO:0007669"/>
    <property type="project" value="InterPro"/>
</dbReference>
<dbReference type="Proteomes" id="UP000295294">
    <property type="component" value="Chromosome 2"/>
</dbReference>
<dbReference type="OrthoDB" id="9035207at2"/>
<dbReference type="GO" id="GO:0003723">
    <property type="term" value="F:RNA binding"/>
    <property type="evidence" value="ECO:0007669"/>
    <property type="project" value="InterPro"/>
</dbReference>